<dbReference type="Pfam" id="PF13765">
    <property type="entry name" value="PRY"/>
    <property type="match status" value="1"/>
</dbReference>
<organism evidence="5 6">
    <name type="scientific">Gambusia affinis</name>
    <name type="common">Western mosquitofish</name>
    <name type="synonym">Heterandria affinis</name>
    <dbReference type="NCBI Taxonomy" id="33528"/>
    <lineage>
        <taxon>Eukaryota</taxon>
        <taxon>Metazoa</taxon>
        <taxon>Chordata</taxon>
        <taxon>Craniata</taxon>
        <taxon>Vertebrata</taxon>
        <taxon>Euteleostomi</taxon>
        <taxon>Actinopterygii</taxon>
        <taxon>Neopterygii</taxon>
        <taxon>Teleostei</taxon>
        <taxon>Neoteleostei</taxon>
        <taxon>Acanthomorphata</taxon>
        <taxon>Ovalentaria</taxon>
        <taxon>Atherinomorphae</taxon>
        <taxon>Cyprinodontiformes</taxon>
        <taxon>Poeciliidae</taxon>
        <taxon>Poeciliinae</taxon>
        <taxon>Gambusia</taxon>
    </lineage>
</organism>
<dbReference type="CDD" id="cd16040">
    <property type="entry name" value="SPRY_PRY_SNTX"/>
    <property type="match status" value="1"/>
</dbReference>
<dbReference type="Gene3D" id="2.60.120.920">
    <property type="match status" value="1"/>
</dbReference>
<keyword evidence="3" id="KW-0862">Zinc</keyword>
<dbReference type="InterPro" id="IPR003877">
    <property type="entry name" value="SPRY_dom"/>
</dbReference>
<dbReference type="InterPro" id="IPR006574">
    <property type="entry name" value="PRY"/>
</dbReference>
<dbReference type="EMBL" id="NHOQ01002504">
    <property type="protein sequence ID" value="PWA16160.1"/>
    <property type="molecule type" value="Genomic_DNA"/>
</dbReference>
<evidence type="ECO:0000313" key="6">
    <source>
        <dbReference type="Proteomes" id="UP000250572"/>
    </source>
</evidence>
<keyword evidence="2" id="KW-0863">Zinc-finger</keyword>
<gene>
    <name evidence="5" type="ORF">CCH79_00020858</name>
</gene>
<dbReference type="GO" id="GO:0008270">
    <property type="term" value="F:zinc ion binding"/>
    <property type="evidence" value="ECO:0007669"/>
    <property type="project" value="UniProtKB-KW"/>
</dbReference>
<protein>
    <recommendedName>
        <fullName evidence="4">B30.2/SPRY domain-containing protein</fullName>
    </recommendedName>
</protein>
<dbReference type="SUPFAM" id="SSF49899">
    <property type="entry name" value="Concanavalin A-like lectins/glucanases"/>
    <property type="match status" value="1"/>
</dbReference>
<evidence type="ECO:0000256" key="1">
    <source>
        <dbReference type="ARBA" id="ARBA00022723"/>
    </source>
</evidence>
<dbReference type="PRINTS" id="PR01407">
    <property type="entry name" value="BUTYPHLNCDUF"/>
</dbReference>
<dbReference type="InterPro" id="IPR001870">
    <property type="entry name" value="B30.2/SPRY"/>
</dbReference>
<evidence type="ECO:0000313" key="5">
    <source>
        <dbReference type="EMBL" id="PWA16160.1"/>
    </source>
</evidence>
<sequence length="254" mass="29165">MWTNVPLTVPLLDVLLSEPEPKTRNDFLKYSKRITLDPNTANNFLLLSKGNKKVTLLEENQFYFGHPDRFTNCTQILSRESLTGRCYWEVEWSGTEVDLAVSYKSISRSEGDCDFRNTDKSWTLYCHRQIYIFYHNRVETRVSVPVSSRVGVYLDHRAGVLSFYRVSGTMTLLHRVQTCFTQPLHAGVGFYSYGDSATFIEVVSITIKPNSSMQRLSEAGLDSVEESHGFRDAVERQNTRSVIHVHSYSGRNRN</sequence>
<dbReference type="InterPro" id="IPR003879">
    <property type="entry name" value="Butyrophylin_SPRY"/>
</dbReference>
<dbReference type="InterPro" id="IPR043136">
    <property type="entry name" value="B30.2/SPRY_sf"/>
</dbReference>
<comment type="caution">
    <text evidence="5">The sequence shown here is derived from an EMBL/GenBank/DDBJ whole genome shotgun (WGS) entry which is preliminary data.</text>
</comment>
<evidence type="ECO:0000256" key="3">
    <source>
        <dbReference type="ARBA" id="ARBA00022833"/>
    </source>
</evidence>
<dbReference type="Pfam" id="PF00622">
    <property type="entry name" value="SPRY"/>
    <property type="match status" value="1"/>
</dbReference>
<dbReference type="PROSITE" id="PS50188">
    <property type="entry name" value="B302_SPRY"/>
    <property type="match status" value="1"/>
</dbReference>
<dbReference type="AlphaFoldDB" id="A0A315UXA4"/>
<name>A0A315UXA4_GAMAF</name>
<evidence type="ECO:0000259" key="4">
    <source>
        <dbReference type="PROSITE" id="PS50188"/>
    </source>
</evidence>
<dbReference type="InterPro" id="IPR013320">
    <property type="entry name" value="ConA-like_dom_sf"/>
</dbReference>
<keyword evidence="1" id="KW-0479">Metal-binding</keyword>
<dbReference type="Proteomes" id="UP000250572">
    <property type="component" value="Unassembled WGS sequence"/>
</dbReference>
<feature type="domain" description="B30.2/SPRY" evidence="4">
    <location>
        <begin position="14"/>
        <end position="207"/>
    </location>
</feature>
<evidence type="ECO:0000256" key="2">
    <source>
        <dbReference type="ARBA" id="ARBA00022771"/>
    </source>
</evidence>
<accession>A0A315UXA4</accession>
<dbReference type="SMART" id="SM00589">
    <property type="entry name" value="PRY"/>
    <property type="match status" value="1"/>
</dbReference>
<dbReference type="PANTHER" id="PTHR25465">
    <property type="entry name" value="B-BOX DOMAIN CONTAINING"/>
    <property type="match status" value="1"/>
</dbReference>
<dbReference type="PANTHER" id="PTHR25465:SF5">
    <property type="entry name" value="E3 UBIQUITIN_ISG15 LIGASE TRIM25-RELATED"/>
    <property type="match status" value="1"/>
</dbReference>
<dbReference type="InterPro" id="IPR051051">
    <property type="entry name" value="E3_ubiq-ligase_TRIM/RNF"/>
</dbReference>
<proteinExistence type="predicted"/>
<dbReference type="GO" id="GO:0005737">
    <property type="term" value="C:cytoplasm"/>
    <property type="evidence" value="ECO:0007669"/>
    <property type="project" value="UniProtKB-ARBA"/>
</dbReference>
<keyword evidence="6" id="KW-1185">Reference proteome</keyword>
<reference evidence="5 6" key="1">
    <citation type="journal article" date="2018" name="G3 (Bethesda)">
        <title>A High-Quality Reference Genome for the Invasive Mosquitofish Gambusia affinis Using a Chicago Library.</title>
        <authorList>
            <person name="Hoffberg S.L."/>
            <person name="Troendle N.J."/>
            <person name="Glenn T.C."/>
            <person name="Mahmud O."/>
            <person name="Louha S."/>
            <person name="Chalopin D."/>
            <person name="Bennetzen J.L."/>
            <person name="Mauricio R."/>
        </authorList>
    </citation>
    <scope>NUCLEOTIDE SEQUENCE [LARGE SCALE GENOMIC DNA]</scope>
    <source>
        <strain evidence="5">NE01/NJP1002.9</strain>
        <tissue evidence="5">Muscle</tissue>
    </source>
</reference>